<accession>X1EKS5</accession>
<dbReference type="AlphaFoldDB" id="X1EKS5"/>
<evidence type="ECO:0008006" key="3">
    <source>
        <dbReference type="Google" id="ProtNLM"/>
    </source>
</evidence>
<name>X1EKS5_9ZZZZ</name>
<comment type="caution">
    <text evidence="2">The sequence shown here is derived from an EMBL/GenBank/DDBJ whole genome shotgun (WGS) entry which is preliminary data.</text>
</comment>
<feature type="non-terminal residue" evidence="2">
    <location>
        <position position="1"/>
    </location>
</feature>
<reference evidence="2" key="1">
    <citation type="journal article" date="2014" name="Front. Microbiol.">
        <title>High frequency of phylogenetically diverse reductive dehalogenase-homologous genes in deep subseafloor sedimentary metagenomes.</title>
        <authorList>
            <person name="Kawai M."/>
            <person name="Futagami T."/>
            <person name="Toyoda A."/>
            <person name="Takaki Y."/>
            <person name="Nishi S."/>
            <person name="Hori S."/>
            <person name="Arai W."/>
            <person name="Tsubouchi T."/>
            <person name="Morono Y."/>
            <person name="Uchiyama I."/>
            <person name="Ito T."/>
            <person name="Fujiyama A."/>
            <person name="Inagaki F."/>
            <person name="Takami H."/>
        </authorList>
    </citation>
    <scope>NUCLEOTIDE SEQUENCE</scope>
    <source>
        <strain evidence="2">Expedition CK06-06</strain>
    </source>
</reference>
<proteinExistence type="predicted"/>
<evidence type="ECO:0000313" key="2">
    <source>
        <dbReference type="EMBL" id="GAH09253.1"/>
    </source>
</evidence>
<gene>
    <name evidence="2" type="ORF">S01H4_57698</name>
</gene>
<organism evidence="2">
    <name type="scientific">marine sediment metagenome</name>
    <dbReference type="NCBI Taxonomy" id="412755"/>
    <lineage>
        <taxon>unclassified sequences</taxon>
        <taxon>metagenomes</taxon>
        <taxon>ecological metagenomes</taxon>
    </lineage>
</organism>
<dbReference type="EMBL" id="BART01033615">
    <property type="protein sequence ID" value="GAH09253.1"/>
    <property type="molecule type" value="Genomic_DNA"/>
</dbReference>
<feature type="region of interest" description="Disordered" evidence="1">
    <location>
        <begin position="101"/>
        <end position="129"/>
    </location>
</feature>
<sequence length="176" mass="18795">LTDDGLVDLDDRDTWLAEAGGMNLGPGQAYLLGDANLDGLDFVDWNDNKFTSLAAWCAGDFNADGVVDGLDFTIWNDNKFQSSAGSMTQIDTSRPHAQTRVQVGGGRTGAPRRELASGSTGEFAPEPSTSGVYQLAPTHVDTVFAASRRPGVADKGSVDPPFENKLVDELICNWDN</sequence>
<protein>
    <recommendedName>
        <fullName evidence="3">Dockerin domain-containing protein</fullName>
    </recommendedName>
</protein>
<evidence type="ECO:0000256" key="1">
    <source>
        <dbReference type="SAM" id="MobiDB-lite"/>
    </source>
</evidence>